<evidence type="ECO:0000256" key="4">
    <source>
        <dbReference type="SAM" id="Phobius"/>
    </source>
</evidence>
<keyword evidence="4" id="KW-0812">Transmembrane</keyword>
<comment type="similarity">
    <text evidence="3">Belongs to the glycosyl hydrolase 5 (cellulase A) family.</text>
</comment>
<dbReference type="InterPro" id="IPR017853">
    <property type="entry name" value="GH"/>
</dbReference>
<keyword evidence="4" id="KW-1133">Transmembrane helix</keyword>
<keyword evidence="2 3" id="KW-0326">Glycosidase</keyword>
<evidence type="ECO:0000259" key="5">
    <source>
        <dbReference type="Pfam" id="PF00150"/>
    </source>
</evidence>
<gene>
    <name evidence="6" type="ORF">CA13_57510</name>
</gene>
<comment type="caution">
    <text evidence="6">The sequence shown here is derived from an EMBL/GenBank/DDBJ whole genome shotgun (WGS) entry which is preliminary data.</text>
</comment>
<name>A0A5C5ZAB0_9BACT</name>
<dbReference type="AlphaFoldDB" id="A0A5C5ZAB0"/>
<accession>A0A5C5ZAB0</accession>
<keyword evidence="1 3" id="KW-0378">Hydrolase</keyword>
<protein>
    <submittedName>
        <fullName evidence="6">Cellulase (Glycosyl hydrolase family 5)</fullName>
    </submittedName>
</protein>
<dbReference type="Gene3D" id="3.20.20.80">
    <property type="entry name" value="Glycosidases"/>
    <property type="match status" value="1"/>
</dbReference>
<evidence type="ECO:0000256" key="2">
    <source>
        <dbReference type="ARBA" id="ARBA00023295"/>
    </source>
</evidence>
<dbReference type="InterPro" id="IPR001547">
    <property type="entry name" value="Glyco_hydro_5"/>
</dbReference>
<proteinExistence type="inferred from homology"/>
<dbReference type="EMBL" id="SJPJ01000001">
    <property type="protein sequence ID" value="TWT84274.1"/>
    <property type="molecule type" value="Genomic_DNA"/>
</dbReference>
<dbReference type="Pfam" id="PF00150">
    <property type="entry name" value="Cellulase"/>
    <property type="match status" value="1"/>
</dbReference>
<organism evidence="6 7">
    <name type="scientific">Novipirellula herctigrandis</name>
    <dbReference type="NCBI Taxonomy" id="2527986"/>
    <lineage>
        <taxon>Bacteria</taxon>
        <taxon>Pseudomonadati</taxon>
        <taxon>Planctomycetota</taxon>
        <taxon>Planctomycetia</taxon>
        <taxon>Pirellulales</taxon>
        <taxon>Pirellulaceae</taxon>
        <taxon>Novipirellula</taxon>
    </lineage>
</organism>
<feature type="domain" description="Glycoside hydrolase family 5" evidence="5">
    <location>
        <begin position="200"/>
        <end position="390"/>
    </location>
</feature>
<evidence type="ECO:0000256" key="1">
    <source>
        <dbReference type="ARBA" id="ARBA00022801"/>
    </source>
</evidence>
<evidence type="ECO:0000256" key="3">
    <source>
        <dbReference type="RuleBase" id="RU361153"/>
    </source>
</evidence>
<keyword evidence="4" id="KW-0472">Membrane</keyword>
<sequence>MFSTLRVPLSSEIGPSCRHCSQSPQPPSALVTNAFNARSAQRTVPACSRLHRPRQAYSIASPRCCRHDGPLLVNGVAKTPSCRQGHDRCYGPNPLREVGLPNHFVCDYNRDLFSVNDSERVTAMFLRTIILPLTYGAPLFVLLLLTGATWAADMQTIKLAPNKKGFILFPTGERYVPWGHNYGSVDILERLAKDPARVARDFAEMKAAGTTVARVHPEMPKILTAPDKADQQAVDQLKQLLEIAENSGIYLKITGLACYKIENRLAWYDSMDEHDRWKTQAFFWETIARACAESPAVFAYDLINEPAAIGKQTDGWYTGRMGDVEFCQRLSLNSDDRTGHDVFREWTSRMVASIHKHDQTHLITMGMLPFPGAYKAAAEQLDFVSPHLYPKSGKVDDQITLLQKFDWGKPIVIGETFPLNCGPDDERDFLLKSREIAHGWIGHWPDQSPAELAELKKTGKSTIKDAIWLSWVDLFQEIGPQMIGEISKQE</sequence>
<dbReference type="Proteomes" id="UP000315010">
    <property type="component" value="Unassembled WGS sequence"/>
</dbReference>
<evidence type="ECO:0000313" key="7">
    <source>
        <dbReference type="Proteomes" id="UP000315010"/>
    </source>
</evidence>
<dbReference type="GO" id="GO:0004553">
    <property type="term" value="F:hydrolase activity, hydrolyzing O-glycosyl compounds"/>
    <property type="evidence" value="ECO:0007669"/>
    <property type="project" value="InterPro"/>
</dbReference>
<dbReference type="GO" id="GO:0000272">
    <property type="term" value="P:polysaccharide catabolic process"/>
    <property type="evidence" value="ECO:0007669"/>
    <property type="project" value="InterPro"/>
</dbReference>
<reference evidence="6 7" key="1">
    <citation type="submission" date="2019-02" db="EMBL/GenBank/DDBJ databases">
        <title>Deep-cultivation of Planctomycetes and their phenomic and genomic characterization uncovers novel biology.</title>
        <authorList>
            <person name="Wiegand S."/>
            <person name="Jogler M."/>
            <person name="Boedeker C."/>
            <person name="Pinto D."/>
            <person name="Vollmers J."/>
            <person name="Rivas-Marin E."/>
            <person name="Kohn T."/>
            <person name="Peeters S.H."/>
            <person name="Heuer A."/>
            <person name="Rast P."/>
            <person name="Oberbeckmann S."/>
            <person name="Bunk B."/>
            <person name="Jeske O."/>
            <person name="Meyerdierks A."/>
            <person name="Storesund J.E."/>
            <person name="Kallscheuer N."/>
            <person name="Luecker S."/>
            <person name="Lage O.M."/>
            <person name="Pohl T."/>
            <person name="Merkel B.J."/>
            <person name="Hornburger P."/>
            <person name="Mueller R.-W."/>
            <person name="Bruemmer F."/>
            <person name="Labrenz M."/>
            <person name="Spormann A.M."/>
            <person name="Op Den Camp H."/>
            <person name="Overmann J."/>
            <person name="Amann R."/>
            <person name="Jetten M.S.M."/>
            <person name="Mascher T."/>
            <person name="Medema M.H."/>
            <person name="Devos D.P."/>
            <person name="Kaster A.-K."/>
            <person name="Ovreas L."/>
            <person name="Rohde M."/>
            <person name="Galperin M.Y."/>
            <person name="Jogler C."/>
        </authorList>
    </citation>
    <scope>NUCLEOTIDE SEQUENCE [LARGE SCALE GENOMIC DNA]</scope>
    <source>
        <strain evidence="6 7">CA13</strain>
    </source>
</reference>
<keyword evidence="7" id="KW-1185">Reference proteome</keyword>
<feature type="transmembrane region" description="Helical" evidence="4">
    <location>
        <begin position="129"/>
        <end position="152"/>
    </location>
</feature>
<dbReference type="SUPFAM" id="SSF51445">
    <property type="entry name" value="(Trans)glycosidases"/>
    <property type="match status" value="1"/>
</dbReference>
<evidence type="ECO:0000313" key="6">
    <source>
        <dbReference type="EMBL" id="TWT84274.1"/>
    </source>
</evidence>